<dbReference type="InterPro" id="IPR036514">
    <property type="entry name" value="SGNH_hydro_sf"/>
</dbReference>
<evidence type="ECO:0000313" key="8">
    <source>
        <dbReference type="EMBL" id="KAF4402496.1"/>
    </source>
</evidence>
<dbReference type="AlphaFoldDB" id="A0A7J6I582"/>
<dbReference type="GO" id="GO:0016042">
    <property type="term" value="P:lipid catabolic process"/>
    <property type="evidence" value="ECO:0007669"/>
    <property type="project" value="UniProtKB-KW"/>
</dbReference>
<dbReference type="Proteomes" id="UP000583929">
    <property type="component" value="Unassembled WGS sequence"/>
</dbReference>
<reference evidence="8 9" key="1">
    <citation type="journal article" date="2020" name="bioRxiv">
        <title>Sequence and annotation of 42 cannabis genomes reveals extensive copy number variation in cannabinoid synthesis and pathogen resistance genes.</title>
        <authorList>
            <person name="Mckernan K.J."/>
            <person name="Helbert Y."/>
            <person name="Kane L.T."/>
            <person name="Ebling H."/>
            <person name="Zhang L."/>
            <person name="Liu B."/>
            <person name="Eaton Z."/>
            <person name="Mclaughlin S."/>
            <person name="Kingan S."/>
            <person name="Baybayan P."/>
            <person name="Concepcion G."/>
            <person name="Jordan M."/>
            <person name="Riva A."/>
            <person name="Barbazuk W."/>
            <person name="Harkins T."/>
        </authorList>
    </citation>
    <scope>NUCLEOTIDE SEQUENCE [LARGE SCALE GENOMIC DNA]</scope>
    <source>
        <strain evidence="9">cv. Jamaican Lion 4</strain>
        <tissue evidence="8">Leaf</tissue>
    </source>
</reference>
<evidence type="ECO:0000256" key="7">
    <source>
        <dbReference type="ARBA" id="ARBA00023098"/>
    </source>
</evidence>
<keyword evidence="4" id="KW-0732">Signal</keyword>
<protein>
    <recommendedName>
        <fullName evidence="10">GDSL esterase/lipase</fullName>
    </recommendedName>
</protein>
<dbReference type="PANTHER" id="PTHR45650:SF4">
    <property type="entry name" value="GDSL-LIKE LIPASE_ACYLHYDROLASE FAMILY PROTEIN, EXPRESSED"/>
    <property type="match status" value="1"/>
</dbReference>
<evidence type="ECO:0000256" key="1">
    <source>
        <dbReference type="ARBA" id="ARBA00004613"/>
    </source>
</evidence>
<dbReference type="GO" id="GO:0005576">
    <property type="term" value="C:extracellular region"/>
    <property type="evidence" value="ECO:0007669"/>
    <property type="project" value="UniProtKB-SubCell"/>
</dbReference>
<evidence type="ECO:0000256" key="4">
    <source>
        <dbReference type="ARBA" id="ARBA00022729"/>
    </source>
</evidence>
<accession>A0A7J6I582</accession>
<comment type="subcellular location">
    <subcellularLocation>
        <location evidence="1">Secreted</location>
    </subcellularLocation>
</comment>
<organism evidence="8 9">
    <name type="scientific">Cannabis sativa</name>
    <name type="common">Hemp</name>
    <name type="synonym">Marijuana</name>
    <dbReference type="NCBI Taxonomy" id="3483"/>
    <lineage>
        <taxon>Eukaryota</taxon>
        <taxon>Viridiplantae</taxon>
        <taxon>Streptophyta</taxon>
        <taxon>Embryophyta</taxon>
        <taxon>Tracheophyta</taxon>
        <taxon>Spermatophyta</taxon>
        <taxon>Magnoliopsida</taxon>
        <taxon>eudicotyledons</taxon>
        <taxon>Gunneridae</taxon>
        <taxon>Pentapetalae</taxon>
        <taxon>rosids</taxon>
        <taxon>fabids</taxon>
        <taxon>Rosales</taxon>
        <taxon>Cannabaceae</taxon>
        <taxon>Cannabis</taxon>
    </lineage>
</organism>
<dbReference type="InterPro" id="IPR001087">
    <property type="entry name" value="GDSL"/>
</dbReference>
<gene>
    <name evidence="8" type="ORF">G4B88_012281</name>
</gene>
<keyword evidence="9" id="KW-1185">Reference proteome</keyword>
<name>A0A7J6I582_CANSA</name>
<dbReference type="CDD" id="cd01837">
    <property type="entry name" value="SGNH_plant_lipase_like"/>
    <property type="match status" value="3"/>
</dbReference>
<comment type="similarity">
    <text evidence="2">Belongs to the 'GDSL' lipolytic enzyme family.</text>
</comment>
<evidence type="ECO:0000256" key="2">
    <source>
        <dbReference type="ARBA" id="ARBA00008668"/>
    </source>
</evidence>
<proteinExistence type="inferred from homology"/>
<dbReference type="PANTHER" id="PTHR45650">
    <property type="entry name" value="GDSL-LIKE LIPASE/ACYLHYDROLASE-RELATED"/>
    <property type="match status" value="1"/>
</dbReference>
<keyword evidence="3" id="KW-0964">Secreted</keyword>
<dbReference type="GO" id="GO:0016788">
    <property type="term" value="F:hydrolase activity, acting on ester bonds"/>
    <property type="evidence" value="ECO:0007669"/>
    <property type="project" value="InterPro"/>
</dbReference>
<dbReference type="InterPro" id="IPR051238">
    <property type="entry name" value="GDSL_esterase/lipase"/>
</dbReference>
<evidence type="ECO:0000256" key="5">
    <source>
        <dbReference type="ARBA" id="ARBA00022801"/>
    </source>
</evidence>
<evidence type="ECO:0000256" key="6">
    <source>
        <dbReference type="ARBA" id="ARBA00022963"/>
    </source>
</evidence>
<comment type="caution">
    <text evidence="8">The sequence shown here is derived from an EMBL/GenBank/DDBJ whole genome shotgun (WGS) entry which is preliminary data.</text>
</comment>
<evidence type="ECO:0000313" key="9">
    <source>
        <dbReference type="Proteomes" id="UP000583929"/>
    </source>
</evidence>
<evidence type="ECO:0008006" key="10">
    <source>
        <dbReference type="Google" id="ProtNLM"/>
    </source>
</evidence>
<sequence length="950" mass="104440">MDIYSKTVNFVTLALHIYTSLVLFGICLGQSFPANFIFGDSLVDTGNNNYIVSLSKANYVPNGIDFGSPTGRFTNGRTVIDIIGQELGFKHFAPPYLAPTTSGPIVLDGVNYASGGSGIFNETGIIFGGRINFDAQIDNFVNTKQDIISQIGLLATMQLFEKSLFSITIGSNDFTNNYLGPKQMLVSPDKFVRAMISRMKSQLNRLYNLGARKIVVVNVGTIGCIPYQRDINFKLGDNCAALPNELAQSFNTQLRSLVLELNANLKGSKFVYANGYHVMKDILDNYIKYGFEYQNSSCCYLAGRFGDFDFILTGQELGFKHFAPPYLAPTTSGPIVLDGVNYASGGSGIFNETGIIFGGRINFDAQIDNFVNTKQDIISQIGLLATMQLFEKSLFSVTIGSNDFTNNYLGPKQMLVSPDKFVRAMISRLKSQLNRLYNLGARKIVVVSVGTIGCIPYQRDINFKLGDNCAALPNELAQSFNTQLRSLVLELNANLKGSKFVYANGYHVMKDILDNYIKYGFEYQNSSCCYLAGRFGGLIPCGPSSKVCLDRSKYVFWDAYHPSDASNVYTLIVLMDIYSKRVNIVALALYTYTSLALFGICLGQSFPANFIFGDSLVDAGNNNYIVSLSKANCVPNGIDFGSPSGRYTNGRTIIDIIGKVFLLSFCQELGFKHFTPPYLAPTTSGPIVLDGVNYASGGGGILNETGKIFGGRINLDAQIDNFVNTKQDIISQIGLQATMQLFEKSLFSVTIGSNDFINNYLTPILSIPEQKLMSPDKFVGAMISRLRLQLNRLHNLGARKIVVANVGPIGCIPFERDMNPKSGDNCVALPNELAQSFNTQLRSLVPELNANLKGSKFVYADVYQVVEDILENYIKYGFEYPNSSCCYLAGRFGGLIPCGPPSKVCLDRSKYVFWDPYHPSDASNVIIANHLLDGDTTFISPMNVRQLLSS</sequence>
<keyword evidence="5" id="KW-0378">Hydrolase</keyword>
<evidence type="ECO:0000256" key="3">
    <source>
        <dbReference type="ARBA" id="ARBA00022525"/>
    </source>
</evidence>
<dbReference type="EMBL" id="JAATIQ010000007">
    <property type="protein sequence ID" value="KAF4402496.1"/>
    <property type="molecule type" value="Genomic_DNA"/>
</dbReference>
<keyword evidence="6" id="KW-0442">Lipid degradation</keyword>
<dbReference type="Gene3D" id="3.40.50.1110">
    <property type="entry name" value="SGNH hydrolase"/>
    <property type="match status" value="3"/>
</dbReference>
<dbReference type="Pfam" id="PF00657">
    <property type="entry name" value="Lipase_GDSL"/>
    <property type="match status" value="3"/>
</dbReference>
<dbReference type="FunFam" id="3.40.50.1110:FF:000003">
    <property type="entry name" value="GDSL esterase/lipase APG"/>
    <property type="match status" value="3"/>
</dbReference>
<dbReference type="SUPFAM" id="SSF52266">
    <property type="entry name" value="SGNH hydrolase"/>
    <property type="match status" value="2"/>
</dbReference>
<keyword evidence="7" id="KW-0443">Lipid metabolism</keyword>
<dbReference type="InterPro" id="IPR035669">
    <property type="entry name" value="SGNH_plant_lipase-like"/>
</dbReference>